<comment type="caution">
    <text evidence="1">The sequence shown here is derived from an EMBL/GenBank/DDBJ whole genome shotgun (WGS) entry which is preliminary data.</text>
</comment>
<name>A0A1G2HI10_9BACT</name>
<evidence type="ECO:0000313" key="1">
    <source>
        <dbReference type="EMBL" id="OGZ62134.1"/>
    </source>
</evidence>
<sequence length="107" mass="12119">MEAHMPDRFLIAVVCDNCRIMELSPQECKILIDLEGSHFLIFDCPECETRGGRKLSDSDVIHDYFEKALSIRTFNVPSENISELEIADFARKLDSEVDIVELAEAGL</sequence>
<evidence type="ECO:0000313" key="2">
    <source>
        <dbReference type="Proteomes" id="UP000176770"/>
    </source>
</evidence>
<protein>
    <submittedName>
        <fullName evidence="1">Uncharacterized protein</fullName>
    </submittedName>
</protein>
<dbReference type="EMBL" id="MHOK01000007">
    <property type="protein sequence ID" value="OGZ62134.1"/>
    <property type="molecule type" value="Genomic_DNA"/>
</dbReference>
<dbReference type="Proteomes" id="UP000176770">
    <property type="component" value="Unassembled WGS sequence"/>
</dbReference>
<accession>A0A1G2HI10</accession>
<dbReference type="AlphaFoldDB" id="A0A1G2HI10"/>
<gene>
    <name evidence="1" type="ORF">A3F94_03140</name>
</gene>
<reference evidence="1 2" key="1">
    <citation type="journal article" date="2016" name="Nat. Commun.">
        <title>Thousands of microbial genomes shed light on interconnected biogeochemical processes in an aquifer system.</title>
        <authorList>
            <person name="Anantharaman K."/>
            <person name="Brown C.T."/>
            <person name="Hug L.A."/>
            <person name="Sharon I."/>
            <person name="Castelle C.J."/>
            <person name="Probst A.J."/>
            <person name="Thomas B.C."/>
            <person name="Singh A."/>
            <person name="Wilkins M.J."/>
            <person name="Karaoz U."/>
            <person name="Brodie E.L."/>
            <person name="Williams K.H."/>
            <person name="Hubbard S.S."/>
            <person name="Banfield J.F."/>
        </authorList>
    </citation>
    <scope>NUCLEOTIDE SEQUENCE [LARGE SCALE GENOMIC DNA]</scope>
</reference>
<proteinExistence type="predicted"/>
<organism evidence="1 2">
    <name type="scientific">Candidatus Spechtbacteria bacterium RIFCSPLOWO2_12_FULL_38_22</name>
    <dbReference type="NCBI Taxonomy" id="1802165"/>
    <lineage>
        <taxon>Bacteria</taxon>
        <taxon>Candidatus Spechtiibacteriota</taxon>
    </lineage>
</organism>